<reference evidence="1" key="2">
    <citation type="journal article" date="2015" name="Data Brief">
        <title>Shoot transcriptome of the giant reed, Arundo donax.</title>
        <authorList>
            <person name="Barrero R.A."/>
            <person name="Guerrero F.D."/>
            <person name="Moolhuijzen P."/>
            <person name="Goolsby J.A."/>
            <person name="Tidwell J."/>
            <person name="Bellgard S.E."/>
            <person name="Bellgard M.I."/>
        </authorList>
    </citation>
    <scope>NUCLEOTIDE SEQUENCE</scope>
    <source>
        <tissue evidence="1">Shoot tissue taken approximately 20 cm above the soil surface</tissue>
    </source>
</reference>
<dbReference type="EMBL" id="GBRH01242294">
    <property type="protein sequence ID" value="JAD55601.1"/>
    <property type="molecule type" value="Transcribed_RNA"/>
</dbReference>
<evidence type="ECO:0000313" key="1">
    <source>
        <dbReference type="EMBL" id="JAD55601.1"/>
    </source>
</evidence>
<sequence length="12" mass="1443">MPRPMARKTELL</sequence>
<reference evidence="1" key="1">
    <citation type="submission" date="2014-09" db="EMBL/GenBank/DDBJ databases">
        <authorList>
            <person name="Magalhaes I.L.F."/>
            <person name="Oliveira U."/>
            <person name="Santos F.R."/>
            <person name="Vidigal T.H.D.A."/>
            <person name="Brescovit A.D."/>
            <person name="Santos A.J."/>
        </authorList>
    </citation>
    <scope>NUCLEOTIDE SEQUENCE</scope>
    <source>
        <tissue evidence="1">Shoot tissue taken approximately 20 cm above the soil surface</tissue>
    </source>
</reference>
<name>A0A0A9AWZ0_ARUDO</name>
<proteinExistence type="predicted"/>
<accession>A0A0A9AWZ0</accession>
<organism evidence="1">
    <name type="scientific">Arundo donax</name>
    <name type="common">Giant reed</name>
    <name type="synonym">Donax arundinaceus</name>
    <dbReference type="NCBI Taxonomy" id="35708"/>
    <lineage>
        <taxon>Eukaryota</taxon>
        <taxon>Viridiplantae</taxon>
        <taxon>Streptophyta</taxon>
        <taxon>Embryophyta</taxon>
        <taxon>Tracheophyta</taxon>
        <taxon>Spermatophyta</taxon>
        <taxon>Magnoliopsida</taxon>
        <taxon>Liliopsida</taxon>
        <taxon>Poales</taxon>
        <taxon>Poaceae</taxon>
        <taxon>PACMAD clade</taxon>
        <taxon>Arundinoideae</taxon>
        <taxon>Arundineae</taxon>
        <taxon>Arundo</taxon>
    </lineage>
</organism>
<protein>
    <submittedName>
        <fullName evidence="1">Uncharacterized protein</fullName>
    </submittedName>
</protein>